<protein>
    <submittedName>
        <fullName evidence="2">Uncharacterized protein</fullName>
    </submittedName>
</protein>
<dbReference type="EMBL" id="MU853798">
    <property type="protein sequence ID" value="KAK3940281.1"/>
    <property type="molecule type" value="Genomic_DNA"/>
</dbReference>
<keyword evidence="3" id="KW-1185">Reference proteome</keyword>
<evidence type="ECO:0000313" key="3">
    <source>
        <dbReference type="Proteomes" id="UP001303473"/>
    </source>
</evidence>
<dbReference type="Proteomes" id="UP001303473">
    <property type="component" value="Unassembled WGS sequence"/>
</dbReference>
<feature type="transmembrane region" description="Helical" evidence="1">
    <location>
        <begin position="6"/>
        <end position="27"/>
    </location>
</feature>
<sequence>MQFAATFAAVAVGMVWSMISFCVALYYMSLLPHEARRRWPILDRDSCLTLLMPIVLFLLAFTAWPVISVWDYCVHRGHLPGSYRPCISDKVYDAERARRRQASIRIQEALPVLGQPPGSDGMRW</sequence>
<keyword evidence="1" id="KW-1133">Transmembrane helix</keyword>
<gene>
    <name evidence="2" type="ORF">QBC46DRAFT_435072</name>
</gene>
<proteinExistence type="predicted"/>
<organism evidence="2 3">
    <name type="scientific">Diplogelasinospora grovesii</name>
    <dbReference type="NCBI Taxonomy" id="303347"/>
    <lineage>
        <taxon>Eukaryota</taxon>
        <taxon>Fungi</taxon>
        <taxon>Dikarya</taxon>
        <taxon>Ascomycota</taxon>
        <taxon>Pezizomycotina</taxon>
        <taxon>Sordariomycetes</taxon>
        <taxon>Sordariomycetidae</taxon>
        <taxon>Sordariales</taxon>
        <taxon>Diplogelasinosporaceae</taxon>
        <taxon>Diplogelasinospora</taxon>
    </lineage>
</organism>
<name>A0AAN6S573_9PEZI</name>
<comment type="caution">
    <text evidence="2">The sequence shown here is derived from an EMBL/GenBank/DDBJ whole genome shotgun (WGS) entry which is preliminary data.</text>
</comment>
<evidence type="ECO:0000256" key="1">
    <source>
        <dbReference type="SAM" id="Phobius"/>
    </source>
</evidence>
<dbReference type="AlphaFoldDB" id="A0AAN6S573"/>
<reference evidence="3" key="1">
    <citation type="journal article" date="2023" name="Mol. Phylogenet. Evol.">
        <title>Genome-scale phylogeny and comparative genomics of the fungal order Sordariales.</title>
        <authorList>
            <person name="Hensen N."/>
            <person name="Bonometti L."/>
            <person name="Westerberg I."/>
            <person name="Brannstrom I.O."/>
            <person name="Guillou S."/>
            <person name="Cros-Aarteil S."/>
            <person name="Calhoun S."/>
            <person name="Haridas S."/>
            <person name="Kuo A."/>
            <person name="Mondo S."/>
            <person name="Pangilinan J."/>
            <person name="Riley R."/>
            <person name="LaButti K."/>
            <person name="Andreopoulos B."/>
            <person name="Lipzen A."/>
            <person name="Chen C."/>
            <person name="Yan M."/>
            <person name="Daum C."/>
            <person name="Ng V."/>
            <person name="Clum A."/>
            <person name="Steindorff A."/>
            <person name="Ohm R.A."/>
            <person name="Martin F."/>
            <person name="Silar P."/>
            <person name="Natvig D.O."/>
            <person name="Lalanne C."/>
            <person name="Gautier V."/>
            <person name="Ament-Velasquez S.L."/>
            <person name="Kruys A."/>
            <person name="Hutchinson M.I."/>
            <person name="Powell A.J."/>
            <person name="Barry K."/>
            <person name="Miller A.N."/>
            <person name="Grigoriev I.V."/>
            <person name="Debuchy R."/>
            <person name="Gladieux P."/>
            <person name="Hiltunen Thoren M."/>
            <person name="Johannesson H."/>
        </authorList>
    </citation>
    <scope>NUCLEOTIDE SEQUENCE [LARGE SCALE GENOMIC DNA]</scope>
    <source>
        <strain evidence="3">CBS 340.73</strain>
    </source>
</reference>
<accession>A0AAN6S573</accession>
<feature type="transmembrane region" description="Helical" evidence="1">
    <location>
        <begin position="48"/>
        <end position="70"/>
    </location>
</feature>
<keyword evidence="1" id="KW-0812">Transmembrane</keyword>
<evidence type="ECO:0000313" key="2">
    <source>
        <dbReference type="EMBL" id="KAK3940281.1"/>
    </source>
</evidence>
<keyword evidence="1" id="KW-0472">Membrane</keyword>